<feature type="region of interest" description="Disordered" evidence="4">
    <location>
        <begin position="650"/>
        <end position="670"/>
    </location>
</feature>
<dbReference type="InterPro" id="IPR023780">
    <property type="entry name" value="Chromo_domain"/>
</dbReference>
<dbReference type="InterPro" id="IPR051219">
    <property type="entry name" value="Heterochromatin_chromo-domain"/>
</dbReference>
<dbReference type="GO" id="GO:0006338">
    <property type="term" value="P:chromatin remodeling"/>
    <property type="evidence" value="ECO:0007669"/>
    <property type="project" value="UniProtKB-ARBA"/>
</dbReference>
<evidence type="ECO:0000256" key="2">
    <source>
        <dbReference type="ARBA" id="ARBA00011353"/>
    </source>
</evidence>
<reference evidence="6 7" key="1">
    <citation type="submission" date="2015-11" db="EMBL/GenBank/DDBJ databases">
        <title>Aspergillus lentulus strain IFM 54703T.</title>
        <authorList>
            <person name="Kusuya Y."/>
            <person name="Sakai K."/>
            <person name="Kamei K."/>
            <person name="Takahashi H."/>
            <person name="Yaguchi T."/>
        </authorList>
    </citation>
    <scope>NUCLEOTIDE SEQUENCE [LARGE SCALE GENOMIC DNA]</scope>
    <source>
        <strain evidence="6 7">IFM 54703</strain>
    </source>
</reference>
<evidence type="ECO:0000313" key="6">
    <source>
        <dbReference type="EMBL" id="GAQ11567.1"/>
    </source>
</evidence>
<dbReference type="EMBL" id="BCLY01000016">
    <property type="protein sequence ID" value="GAQ11567.1"/>
    <property type="molecule type" value="Genomic_DNA"/>
</dbReference>
<dbReference type="GO" id="GO:0005634">
    <property type="term" value="C:nucleus"/>
    <property type="evidence" value="ECO:0007669"/>
    <property type="project" value="UniProtKB-SubCell"/>
</dbReference>
<feature type="region of interest" description="Disordered" evidence="4">
    <location>
        <begin position="96"/>
        <end position="183"/>
    </location>
</feature>
<gene>
    <name evidence="6" type="ORF">ALT_8888</name>
</gene>
<feature type="compositionally biased region" description="Polar residues" evidence="4">
    <location>
        <begin position="318"/>
        <end position="359"/>
    </location>
</feature>
<dbReference type="Proteomes" id="UP000051487">
    <property type="component" value="Unassembled WGS sequence"/>
</dbReference>
<protein>
    <recommendedName>
        <fullName evidence="5">Chromo domain-containing protein</fullName>
    </recommendedName>
</protein>
<dbReference type="AlphaFoldDB" id="A0AAN4TER5"/>
<dbReference type="InterPro" id="IPR000953">
    <property type="entry name" value="Chromo/chromo_shadow_dom"/>
</dbReference>
<feature type="compositionally biased region" description="Polar residues" evidence="4">
    <location>
        <begin position="791"/>
        <end position="801"/>
    </location>
</feature>
<feature type="region of interest" description="Disordered" evidence="4">
    <location>
        <begin position="713"/>
        <end position="738"/>
    </location>
</feature>
<comment type="caution">
    <text evidence="6">The sequence shown here is derived from an EMBL/GenBank/DDBJ whole genome shotgun (WGS) entry which is preliminary data.</text>
</comment>
<feature type="region of interest" description="Disordered" evidence="4">
    <location>
        <begin position="1191"/>
        <end position="1244"/>
    </location>
</feature>
<feature type="compositionally biased region" description="Polar residues" evidence="4">
    <location>
        <begin position="153"/>
        <end position="174"/>
    </location>
</feature>
<feature type="compositionally biased region" description="Polar residues" evidence="4">
    <location>
        <begin position="251"/>
        <end position="263"/>
    </location>
</feature>
<dbReference type="SUPFAM" id="SSF54160">
    <property type="entry name" value="Chromo domain-like"/>
    <property type="match status" value="1"/>
</dbReference>
<dbReference type="PROSITE" id="PS50013">
    <property type="entry name" value="CHROMO_2"/>
    <property type="match status" value="1"/>
</dbReference>
<accession>A0AAN4TER5</accession>
<dbReference type="InterPro" id="IPR016197">
    <property type="entry name" value="Chromo-like_dom_sf"/>
</dbReference>
<dbReference type="Gene3D" id="2.40.50.40">
    <property type="match status" value="1"/>
</dbReference>
<evidence type="ECO:0000256" key="4">
    <source>
        <dbReference type="SAM" id="MobiDB-lite"/>
    </source>
</evidence>
<feature type="region of interest" description="Disordered" evidence="4">
    <location>
        <begin position="778"/>
        <end position="809"/>
    </location>
</feature>
<dbReference type="SMART" id="SM00298">
    <property type="entry name" value="CHROMO"/>
    <property type="match status" value="1"/>
</dbReference>
<evidence type="ECO:0000313" key="7">
    <source>
        <dbReference type="Proteomes" id="UP000051487"/>
    </source>
</evidence>
<feature type="compositionally biased region" description="Basic residues" evidence="4">
    <location>
        <begin position="99"/>
        <end position="111"/>
    </location>
</feature>
<feature type="domain" description="Chromo" evidence="5">
    <location>
        <begin position="21"/>
        <end position="79"/>
    </location>
</feature>
<feature type="compositionally biased region" description="Polar residues" evidence="4">
    <location>
        <begin position="270"/>
        <end position="283"/>
    </location>
</feature>
<evidence type="ECO:0000256" key="1">
    <source>
        <dbReference type="ARBA" id="ARBA00004123"/>
    </source>
</evidence>
<proteinExistence type="predicted"/>
<organism evidence="6 7">
    <name type="scientific">Aspergillus lentulus</name>
    <dbReference type="NCBI Taxonomy" id="293939"/>
    <lineage>
        <taxon>Eukaryota</taxon>
        <taxon>Fungi</taxon>
        <taxon>Dikarya</taxon>
        <taxon>Ascomycota</taxon>
        <taxon>Pezizomycotina</taxon>
        <taxon>Eurotiomycetes</taxon>
        <taxon>Eurotiomycetidae</taxon>
        <taxon>Eurotiales</taxon>
        <taxon>Aspergillaceae</taxon>
        <taxon>Aspergillus</taxon>
        <taxon>Aspergillus subgen. Fumigati</taxon>
    </lineage>
</organism>
<comment type="subunit">
    <text evidence="2">Component of the NuA4 histone acetyltransferase complex.</text>
</comment>
<keyword evidence="3" id="KW-0539">Nucleus</keyword>
<comment type="subcellular location">
    <subcellularLocation>
        <location evidence="1">Nucleus</location>
    </subcellularLocation>
</comment>
<dbReference type="CDD" id="cd18966">
    <property type="entry name" value="chromodomain"/>
    <property type="match status" value="1"/>
</dbReference>
<name>A0AAN4TER5_ASPLE</name>
<evidence type="ECO:0000259" key="5">
    <source>
        <dbReference type="PROSITE" id="PS50013"/>
    </source>
</evidence>
<feature type="region of interest" description="Disordered" evidence="4">
    <location>
        <begin position="248"/>
        <end position="305"/>
    </location>
</feature>
<feature type="region of interest" description="Disordered" evidence="4">
    <location>
        <begin position="1"/>
        <end position="20"/>
    </location>
</feature>
<dbReference type="PANTHER" id="PTHR22812">
    <property type="entry name" value="CHROMOBOX PROTEIN"/>
    <property type="match status" value="1"/>
</dbReference>
<dbReference type="Pfam" id="PF00385">
    <property type="entry name" value="Chromo"/>
    <property type="match status" value="1"/>
</dbReference>
<sequence>MSDDDDISITSTAPSEQESEYEVETILAELEFDDGIKYLVKWANYPIERCTWEPPESFCNEQTLIDWNKKKRAIAEGKRPAFDLIRFENHLAALERAKHDRKKRRAAKRRRLGLDGPQQSHPTAESPPSNNVPDPRIPDDIGSNDIEVDRSKASSGQTPRTDASTGSAQVQTQHLPKRPPLPILFGTAPAPTRPKKMNSSETPKLFNLSTRWKYEKAKAYEPPPDVNKLQLIRPSDWPARAGLAAAKTGLHSVSSPSAKNDASTARLGSHNVSSPTQYDSSSAKLGPHDVSSPKQGDLSSVKIGSHNVNSSKQFNASQVKLGSHNVSSPKSVTSGRLGTHNVSGSNGLNDSVLDSQSHDVGSPMDVDSDNETQGQIGQTRENWALSPPKRAQHGLYKPNDSVPDTYTPACGADTWRPDCLLPDSWSASQPSGDSVRPNTSRPIHRHELEDYPIPKLPTREPKPGAYVVKNRQLHFWNQGELLVYLYYGPEKKEVGSARLCGLSPESRSRLMSTKRGSRINLWFQHTCNLEEYNVLCGNTKNNKKYSDAWIEGFDDTEPSIYRIGEELRRNELVAISYPAPDSRMSNVLLAYSPKSSDFAFLNADSAHFKIPEDVFLNVAVRSHLRGFDTITARRERKRLHVESHKPVPLALINAPDAPGHAPPTGAVATRPRSVGVAGVSAPEAVRPVNDMSNLRIQIPRDSKVLPPKAFETSNVAKPSDAANDSGSTNTTSVTPKMSTQHFGADNLQATPQNTPRELEHLNVAVQNPAQESGALLSTSQAPLPKHRTQPAAETSPMSSEARTAPEAGAEFPSRLKHDADMAQSIAGDVKSPPQPSENALDLDAVFKEQFGVTYDLLATVNDAEKPTKAQVFYLMFPAGSEVVQEEYEVMHEFLRRHNAVTYSNRLPEDWERFARTIHKGVVLVSQEAPFPHNPAAATDSMKAHESFMNYHTLPFIRDLIHRNVSFWSLSLRKPLQYADHPTYFQRVFPHGGVILITEDFMLRDPDATLIILAWLKDWIKQKFPGSWKIMFRPNILDWLLKQSESKDPFRQGIWLSMYALILQLNSRVAGSERTSGNILSGASGEPNEDPVISLDAIPLYGSRAEDDDVNIPKGLTQEQRNTDHLGEFFAGWAIVNNHRFRRFVMLTAVKPLPRWEAWQHIEIRYGAKDFMKAFKVEYKTYWDRVKPRLGRPGLSSEAKSQNHNPAYTPRTPGANGPSADGLDVSRVGGFSHGPSRLKYPQPYQ</sequence>
<feature type="compositionally biased region" description="Polar residues" evidence="4">
    <location>
        <begin position="117"/>
        <end position="132"/>
    </location>
</feature>
<feature type="region of interest" description="Disordered" evidence="4">
    <location>
        <begin position="318"/>
        <end position="379"/>
    </location>
</feature>
<evidence type="ECO:0000256" key="3">
    <source>
        <dbReference type="ARBA" id="ARBA00023242"/>
    </source>
</evidence>